<dbReference type="GO" id="GO:0016020">
    <property type="term" value="C:membrane"/>
    <property type="evidence" value="ECO:0007669"/>
    <property type="project" value="UniProtKB-SubCell"/>
</dbReference>
<evidence type="ECO:0000256" key="6">
    <source>
        <dbReference type="ARBA" id="ARBA00022989"/>
    </source>
</evidence>
<feature type="transmembrane region" description="Helical" evidence="11">
    <location>
        <begin position="6"/>
        <end position="22"/>
    </location>
</feature>
<feature type="transmembrane region" description="Helical" evidence="11">
    <location>
        <begin position="57"/>
        <end position="80"/>
    </location>
</feature>
<dbReference type="EMBL" id="KY798413">
    <property type="protein sequence ID" value="ATU74748.1"/>
    <property type="molecule type" value="Genomic_DNA"/>
</dbReference>
<keyword evidence="7" id="KW-0520">NAD</keyword>
<feature type="transmembrane region" description="Helical" evidence="11">
    <location>
        <begin position="27"/>
        <end position="45"/>
    </location>
</feature>
<evidence type="ECO:0000313" key="12">
    <source>
        <dbReference type="EMBL" id="ATU74748.1"/>
    </source>
</evidence>
<organism evidence="12">
    <name type="scientific">Coptotettix longjiangensis</name>
    <dbReference type="NCBI Taxonomy" id="510003"/>
    <lineage>
        <taxon>Eukaryota</taxon>
        <taxon>Metazoa</taxon>
        <taxon>Ecdysozoa</taxon>
        <taxon>Arthropoda</taxon>
        <taxon>Hexapoda</taxon>
        <taxon>Insecta</taxon>
        <taxon>Pterygota</taxon>
        <taxon>Neoptera</taxon>
        <taxon>Polyneoptera</taxon>
        <taxon>Orthoptera</taxon>
        <taxon>Caelifera</taxon>
        <taxon>Acrididea</taxon>
        <taxon>Tetrigoidea</taxon>
        <taxon>Tetrigidae</taxon>
        <taxon>Tetriginae</taxon>
        <taxon>Coptotettix</taxon>
    </lineage>
</organism>
<comment type="catalytic activity">
    <reaction evidence="10">
        <text>a ubiquinone + NADH + 5 H(+)(in) = a ubiquinol + NAD(+) + 4 H(+)(out)</text>
        <dbReference type="Rhea" id="RHEA:29091"/>
        <dbReference type="Rhea" id="RHEA-COMP:9565"/>
        <dbReference type="Rhea" id="RHEA-COMP:9566"/>
        <dbReference type="ChEBI" id="CHEBI:15378"/>
        <dbReference type="ChEBI" id="CHEBI:16389"/>
        <dbReference type="ChEBI" id="CHEBI:17976"/>
        <dbReference type="ChEBI" id="CHEBI:57540"/>
        <dbReference type="ChEBI" id="CHEBI:57945"/>
        <dbReference type="EC" id="7.1.1.2"/>
    </reaction>
</comment>
<geneLocation type="mitochondrion" evidence="12"/>
<dbReference type="AlphaFoldDB" id="A0A343QNQ2"/>
<evidence type="ECO:0000256" key="5">
    <source>
        <dbReference type="ARBA" id="ARBA00022967"/>
    </source>
</evidence>
<keyword evidence="5" id="KW-1278">Translocase</keyword>
<evidence type="ECO:0000256" key="3">
    <source>
        <dbReference type="ARBA" id="ARBA00016612"/>
    </source>
</evidence>
<accession>A0A343QNQ2</accession>
<comment type="similarity">
    <text evidence="2">Belongs to the complex I subunit 4L family.</text>
</comment>
<evidence type="ECO:0000256" key="7">
    <source>
        <dbReference type="ARBA" id="ARBA00023027"/>
    </source>
</evidence>
<evidence type="ECO:0000256" key="2">
    <source>
        <dbReference type="ARBA" id="ARBA00010519"/>
    </source>
</evidence>
<evidence type="ECO:0000256" key="4">
    <source>
        <dbReference type="ARBA" id="ARBA00022692"/>
    </source>
</evidence>
<keyword evidence="8 11" id="KW-0472">Membrane</keyword>
<evidence type="ECO:0000256" key="9">
    <source>
        <dbReference type="ARBA" id="ARBA00031586"/>
    </source>
</evidence>
<evidence type="ECO:0000256" key="1">
    <source>
        <dbReference type="ARBA" id="ARBA00004141"/>
    </source>
</evidence>
<dbReference type="Pfam" id="PF00420">
    <property type="entry name" value="Oxidored_q2"/>
    <property type="match status" value="1"/>
</dbReference>
<evidence type="ECO:0000256" key="10">
    <source>
        <dbReference type="ARBA" id="ARBA00049551"/>
    </source>
</evidence>
<proteinExistence type="inferred from homology"/>
<keyword evidence="4 11" id="KW-0812">Transmembrane</keyword>
<comment type="subcellular location">
    <subcellularLocation>
        <location evidence="1">Membrane</location>
        <topology evidence="1">Multi-pass membrane protein</topology>
    </subcellularLocation>
</comment>
<dbReference type="InterPro" id="IPR039428">
    <property type="entry name" value="NUOK/Mnh_C1-like"/>
</dbReference>
<name>A0A343QNQ2_9ORTH</name>
<dbReference type="Gene3D" id="1.10.287.3510">
    <property type="match status" value="1"/>
</dbReference>
<keyword evidence="6 11" id="KW-1133">Transmembrane helix</keyword>
<reference evidence="12" key="1">
    <citation type="submission" date="2017-03" db="EMBL/GenBank/DDBJ databases">
        <title>Mitochondrial genomes of three Tetrigoidea species and phylogeny of Tetrigoidea.</title>
        <authorList>
            <person name="Lin L.-L."/>
            <person name="Li X.-J."/>
            <person name="Zhang H.-L."/>
            <person name="Zheng Z.-M."/>
        </authorList>
    </citation>
    <scope>NUCLEOTIDE SEQUENCE</scope>
</reference>
<evidence type="ECO:0000256" key="8">
    <source>
        <dbReference type="ARBA" id="ARBA00023136"/>
    </source>
</evidence>
<sequence length="96" mass="11357">MLFMMFYFFLVFFSGLYVFSSFRKHLLFMLLGLECMVLSLFYYIFLWLSCFDYVDYFLIIFLIFSVCEGALGLSVLVSLIRSCGNDYVFSSSLFMC</sequence>
<gene>
    <name evidence="12" type="primary">ND4L</name>
</gene>
<protein>
    <recommendedName>
        <fullName evidence="3">NADH-ubiquinone oxidoreductase chain 4L</fullName>
    </recommendedName>
    <alternativeName>
        <fullName evidence="9">NADH dehydrogenase subunit 4L</fullName>
    </alternativeName>
</protein>
<keyword evidence="12" id="KW-0496">Mitochondrion</keyword>
<evidence type="ECO:0000256" key="11">
    <source>
        <dbReference type="SAM" id="Phobius"/>
    </source>
</evidence>
<dbReference type="GO" id="GO:0008137">
    <property type="term" value="F:NADH dehydrogenase (ubiquinone) activity"/>
    <property type="evidence" value="ECO:0007669"/>
    <property type="project" value="UniProtKB-EC"/>
</dbReference>